<dbReference type="InterPro" id="IPR003439">
    <property type="entry name" value="ABC_transporter-like_ATP-bd"/>
</dbReference>
<keyword evidence="2" id="KW-0813">Transport</keyword>
<evidence type="ECO:0000256" key="2">
    <source>
        <dbReference type="ARBA" id="ARBA00022448"/>
    </source>
</evidence>
<dbReference type="Proteomes" id="UP000091926">
    <property type="component" value="Chromosome"/>
</dbReference>
<dbReference type="InterPro" id="IPR043428">
    <property type="entry name" value="LivM-like"/>
</dbReference>
<feature type="transmembrane region" description="Helical" evidence="9">
    <location>
        <begin position="247"/>
        <end position="270"/>
    </location>
</feature>
<feature type="transmembrane region" description="Helical" evidence="9">
    <location>
        <begin position="282"/>
        <end position="302"/>
    </location>
</feature>
<name>A0A193GBL6_9BORD</name>
<proteinExistence type="predicted"/>
<evidence type="ECO:0000256" key="1">
    <source>
        <dbReference type="ARBA" id="ARBA00004651"/>
    </source>
</evidence>
<dbReference type="InterPro" id="IPR003593">
    <property type="entry name" value="AAA+_ATPase"/>
</dbReference>
<keyword evidence="4 9" id="KW-0812">Transmembrane</keyword>
<dbReference type="AlphaFoldDB" id="A0A193GBL6"/>
<evidence type="ECO:0000256" key="6">
    <source>
        <dbReference type="ARBA" id="ARBA00022840"/>
    </source>
</evidence>
<dbReference type="Pfam" id="PF12399">
    <property type="entry name" value="BCA_ABC_TP_C"/>
    <property type="match status" value="1"/>
</dbReference>
<dbReference type="FunFam" id="3.40.50.300:FF:000421">
    <property type="entry name" value="Branched-chain amino acid ABC transporter ATP-binding protein"/>
    <property type="match status" value="1"/>
</dbReference>
<evidence type="ECO:0000256" key="9">
    <source>
        <dbReference type="SAM" id="Phobius"/>
    </source>
</evidence>
<evidence type="ECO:0000256" key="8">
    <source>
        <dbReference type="ARBA" id="ARBA00023136"/>
    </source>
</evidence>
<gene>
    <name evidence="11" type="ORF">BAU07_07765</name>
</gene>
<accession>A0A193GBL6</accession>
<feature type="transmembrane region" description="Helical" evidence="9">
    <location>
        <begin position="160"/>
        <end position="179"/>
    </location>
</feature>
<comment type="subcellular location">
    <subcellularLocation>
        <location evidence="1">Cell membrane</location>
        <topology evidence="1">Multi-pass membrane protein</topology>
    </subcellularLocation>
</comment>
<sequence length="637" mass="67851">MKTSARRRLPVAIFVLILAALPLLPQTPEFWITQLNYIGLASLVVLGLVVLTGVGGLTSFGQAAFVGIGAYSTAWLTTAQAWSPWLALLAGLVLTAAIAWMLGAVTLRLSGHYLPLGTIAWCLALFYLYGTVDALGRHDGIAGIAPLEVFGVSLASGRHIYYLIWLLALLAVWATRNLLDSRPGRAIRALRNGAGMAESMGVNTGRYKVVIFVYAALLACVSGWLYAHMQRAVSPSPFGLNYGIEYLFMAVVGGAAYVWGALLGSAIILLLKDQIQNVLPHLLNTTGNFELIVFGILLILMLQHARDGVWPMLVAGWRRLAGGQAGRRDGPPPPVAAQLPRRARPATGECVLDVQAIRKTFGGLVAVNDISFQVRAGEIMGLIGPNGAGKSTTFNLITGVLPATRGGVSFMGERIETLSARDIARRGVGRTFQHVQLLPGMTVLENVALGAHLRADVGVLAGALHIERGREASLLYEAARQLQRVGLGDCLYEQAGNLALGQQRILEIARALAGDPILLLLDEPAAGLRYKEKQALAQVLEQLRDEGMSILLVEHDMDFVMRLTNHLVVMDFGTKLAEGVPVDIQRNPAVLEAYLGGLDDDDAAAPAPAHTGAASASASAQASSVTTLDVATKGDIR</sequence>
<dbReference type="Pfam" id="PF02653">
    <property type="entry name" value="BPD_transp_2"/>
    <property type="match status" value="1"/>
</dbReference>
<dbReference type="PANTHER" id="PTHR45772">
    <property type="entry name" value="CONSERVED COMPONENT OF ABC TRANSPORTER FOR NATURAL AMINO ACIDS-RELATED"/>
    <property type="match status" value="1"/>
</dbReference>
<dbReference type="GO" id="GO:0005524">
    <property type="term" value="F:ATP binding"/>
    <property type="evidence" value="ECO:0007669"/>
    <property type="project" value="UniProtKB-KW"/>
</dbReference>
<keyword evidence="3" id="KW-1003">Cell membrane</keyword>
<evidence type="ECO:0000259" key="10">
    <source>
        <dbReference type="PROSITE" id="PS50893"/>
    </source>
</evidence>
<keyword evidence="5" id="KW-0547">Nucleotide-binding</keyword>
<keyword evidence="12" id="KW-1185">Reference proteome</keyword>
<dbReference type="InterPro" id="IPR032823">
    <property type="entry name" value="BCA_ABC_TP_C"/>
</dbReference>
<keyword evidence="8 9" id="KW-0472">Membrane</keyword>
<dbReference type="OrthoDB" id="5290247at2"/>
<dbReference type="KEGG" id="bfz:BAU07_07765"/>
<dbReference type="InterPro" id="IPR001851">
    <property type="entry name" value="ABC_transp_permease"/>
</dbReference>
<evidence type="ECO:0000256" key="5">
    <source>
        <dbReference type="ARBA" id="ARBA00022741"/>
    </source>
</evidence>
<dbReference type="GO" id="GO:0015658">
    <property type="term" value="F:branched-chain amino acid transmembrane transporter activity"/>
    <property type="evidence" value="ECO:0007669"/>
    <property type="project" value="InterPro"/>
</dbReference>
<dbReference type="Pfam" id="PF00005">
    <property type="entry name" value="ABC_tran"/>
    <property type="match status" value="1"/>
</dbReference>
<reference evidence="11 12" key="1">
    <citation type="submission" date="2016-06" db="EMBL/GenBank/DDBJ databases">
        <title>Complete genome sequences of Bordetella bronchialis and Bordetella flabilis.</title>
        <authorList>
            <person name="LiPuma J.J."/>
            <person name="Spilker T."/>
        </authorList>
    </citation>
    <scope>NUCLEOTIDE SEQUENCE [LARGE SCALE GENOMIC DNA]</scope>
    <source>
        <strain evidence="11 12">AU10664</strain>
    </source>
</reference>
<dbReference type="SUPFAM" id="SSF52540">
    <property type="entry name" value="P-loop containing nucleoside triphosphate hydrolases"/>
    <property type="match status" value="1"/>
</dbReference>
<dbReference type="STRING" id="463014.BAU07_07765"/>
<keyword evidence="6" id="KW-0067">ATP-binding</keyword>
<feature type="transmembrane region" description="Helical" evidence="9">
    <location>
        <begin position="35"/>
        <end position="57"/>
    </location>
</feature>
<protein>
    <recommendedName>
        <fullName evidence="10">ABC transporter domain-containing protein</fullName>
    </recommendedName>
</protein>
<organism evidence="11 12">
    <name type="scientific">Bordetella flabilis</name>
    <dbReference type="NCBI Taxonomy" id="463014"/>
    <lineage>
        <taxon>Bacteria</taxon>
        <taxon>Pseudomonadati</taxon>
        <taxon>Pseudomonadota</taxon>
        <taxon>Betaproteobacteria</taxon>
        <taxon>Burkholderiales</taxon>
        <taxon>Alcaligenaceae</taxon>
        <taxon>Bordetella</taxon>
    </lineage>
</organism>
<feature type="transmembrane region" description="Helical" evidence="9">
    <location>
        <begin position="88"/>
        <end position="106"/>
    </location>
</feature>
<evidence type="ECO:0000256" key="3">
    <source>
        <dbReference type="ARBA" id="ARBA00022475"/>
    </source>
</evidence>
<feature type="domain" description="ABC transporter" evidence="10">
    <location>
        <begin position="352"/>
        <end position="597"/>
    </location>
</feature>
<dbReference type="CDD" id="cd06581">
    <property type="entry name" value="TM_PBP1_LivM_like"/>
    <property type="match status" value="1"/>
</dbReference>
<dbReference type="InterPro" id="IPR027417">
    <property type="entry name" value="P-loop_NTPase"/>
</dbReference>
<evidence type="ECO:0000256" key="4">
    <source>
        <dbReference type="ARBA" id="ARBA00022692"/>
    </source>
</evidence>
<dbReference type="CDD" id="cd03219">
    <property type="entry name" value="ABC_Mj1267_LivG_branched"/>
    <property type="match status" value="1"/>
</dbReference>
<dbReference type="SMART" id="SM00382">
    <property type="entry name" value="AAA"/>
    <property type="match status" value="1"/>
</dbReference>
<evidence type="ECO:0000256" key="7">
    <source>
        <dbReference type="ARBA" id="ARBA00022989"/>
    </source>
</evidence>
<dbReference type="GO" id="GO:0016887">
    <property type="term" value="F:ATP hydrolysis activity"/>
    <property type="evidence" value="ECO:0007669"/>
    <property type="project" value="InterPro"/>
</dbReference>
<feature type="transmembrane region" description="Helical" evidence="9">
    <location>
        <begin position="209"/>
        <end position="227"/>
    </location>
</feature>
<dbReference type="PROSITE" id="PS50893">
    <property type="entry name" value="ABC_TRANSPORTER_2"/>
    <property type="match status" value="1"/>
</dbReference>
<dbReference type="EMBL" id="CP016172">
    <property type="protein sequence ID" value="ANN77023.1"/>
    <property type="molecule type" value="Genomic_DNA"/>
</dbReference>
<feature type="transmembrane region" description="Helical" evidence="9">
    <location>
        <begin position="113"/>
        <end position="130"/>
    </location>
</feature>
<dbReference type="Gene3D" id="3.40.50.300">
    <property type="entry name" value="P-loop containing nucleotide triphosphate hydrolases"/>
    <property type="match status" value="1"/>
</dbReference>
<evidence type="ECO:0000313" key="11">
    <source>
        <dbReference type="EMBL" id="ANN77023.1"/>
    </source>
</evidence>
<dbReference type="InterPro" id="IPR051120">
    <property type="entry name" value="ABC_AA/LPS_Transport"/>
</dbReference>
<dbReference type="RefSeq" id="WP_066655642.1">
    <property type="nucleotide sequence ID" value="NZ_CBCSCL010000019.1"/>
</dbReference>
<dbReference type="PANTHER" id="PTHR45772:SF2">
    <property type="entry name" value="ABC TRANSPORTER ATP-BINDING PROTEIN"/>
    <property type="match status" value="1"/>
</dbReference>
<dbReference type="GO" id="GO:0005886">
    <property type="term" value="C:plasma membrane"/>
    <property type="evidence" value="ECO:0007669"/>
    <property type="project" value="UniProtKB-SubCell"/>
</dbReference>
<evidence type="ECO:0000313" key="12">
    <source>
        <dbReference type="Proteomes" id="UP000091926"/>
    </source>
</evidence>
<keyword evidence="7 9" id="KW-1133">Transmembrane helix</keyword>